<name>A0ABS6QBT3_9PSED</name>
<dbReference type="EMBL" id="JABWRZ020000001">
    <property type="protein sequence ID" value="MBV4491409.1"/>
    <property type="molecule type" value="Genomic_DNA"/>
</dbReference>
<proteinExistence type="predicted"/>
<dbReference type="Proteomes" id="UP000609530">
    <property type="component" value="Unassembled WGS sequence"/>
</dbReference>
<evidence type="ECO:0000313" key="2">
    <source>
        <dbReference type="Proteomes" id="UP000609530"/>
    </source>
</evidence>
<organism evidence="1 2">
    <name type="scientific">Pseudomonas oryzicola</name>
    <dbReference type="NCBI Taxonomy" id="485876"/>
    <lineage>
        <taxon>Bacteria</taxon>
        <taxon>Pseudomonadati</taxon>
        <taxon>Pseudomonadota</taxon>
        <taxon>Gammaproteobacteria</taxon>
        <taxon>Pseudomonadales</taxon>
        <taxon>Pseudomonadaceae</taxon>
        <taxon>Pseudomonas</taxon>
    </lineage>
</organism>
<comment type="caution">
    <text evidence="1">The sequence shown here is derived from an EMBL/GenBank/DDBJ whole genome shotgun (WGS) entry which is preliminary data.</text>
</comment>
<dbReference type="InterPro" id="IPR014915">
    <property type="entry name" value="Phage_TLS_TfmB"/>
</dbReference>
<accession>A0ABS6QBT3</accession>
<gene>
    <name evidence="1" type="ORF">HU760_012475</name>
</gene>
<dbReference type="RefSeq" id="WP_186674266.1">
    <property type="nucleotide sequence ID" value="NZ_JABWRZ020000001.1"/>
</dbReference>
<keyword evidence="2" id="KW-1185">Reference proteome</keyword>
<protein>
    <submittedName>
        <fullName evidence="1">DUF1799 domain-containing protein</fullName>
    </submittedName>
</protein>
<reference evidence="1 2" key="1">
    <citation type="journal article" date="2020" name="Microorganisms">
        <title>Reliable Identification of Environmental Pseudomonas Isolates Using the rpoD Gene.</title>
        <authorList>
            <consortium name="The Broad Institute Genome Sequencing Platform"/>
            <person name="Girard L."/>
            <person name="Lood C."/>
            <person name="Rokni-Zadeh H."/>
            <person name="van Noort V."/>
            <person name="Lavigne R."/>
            <person name="De Mot R."/>
        </authorList>
    </citation>
    <scope>NUCLEOTIDE SEQUENCE [LARGE SCALE GENOMIC DNA]</scope>
    <source>
        <strain evidence="1 2">RD9SR1</strain>
    </source>
</reference>
<dbReference type="Pfam" id="PF08809">
    <property type="entry name" value="DUF1799"/>
    <property type="match status" value="1"/>
</dbReference>
<sequence length="102" mass="11191">MYEQGPSAEQLAFLGLTLDDIEIEEVEVWPDVWPAFCLFEAMGTQWRLGPGGPSGLDYTAIPSTAKMIGIKRRGLEEAFPDLRAMENEALGVMAEAAEQSNN</sequence>
<evidence type="ECO:0000313" key="1">
    <source>
        <dbReference type="EMBL" id="MBV4491409.1"/>
    </source>
</evidence>